<organism evidence="2 3">
    <name type="scientific">Thelephora terrestris</name>
    <dbReference type="NCBI Taxonomy" id="56493"/>
    <lineage>
        <taxon>Eukaryota</taxon>
        <taxon>Fungi</taxon>
        <taxon>Dikarya</taxon>
        <taxon>Basidiomycota</taxon>
        <taxon>Agaricomycotina</taxon>
        <taxon>Agaricomycetes</taxon>
        <taxon>Thelephorales</taxon>
        <taxon>Thelephoraceae</taxon>
        <taxon>Thelephora</taxon>
    </lineage>
</organism>
<feature type="region of interest" description="Disordered" evidence="1">
    <location>
        <begin position="65"/>
        <end position="117"/>
    </location>
</feature>
<sequence length="169" mass="18627">MASYLRSWLTFVPAAPPPVPAIEEPEPESDDDADTITIKVEDDDYDDTPPAFPALYSAQRVAASFPSRTNGSPRMLSDKFCDKSAGLMPPPPVPGLAKRTPGFPATTSSSLSIPSTPNTLGLPTRTYRADLRLISIRTLWRTPTLPVPVKHGRTLWRFLSLERRTLMVH</sequence>
<comment type="caution">
    <text evidence="2">The sequence shown here is derived from an EMBL/GenBank/DDBJ whole genome shotgun (WGS) entry which is preliminary data.</text>
</comment>
<feature type="region of interest" description="Disordered" evidence="1">
    <location>
        <begin position="13"/>
        <end position="37"/>
    </location>
</feature>
<feature type="compositionally biased region" description="Low complexity" evidence="1">
    <location>
        <begin position="106"/>
        <end position="117"/>
    </location>
</feature>
<reference evidence="2" key="1">
    <citation type="journal article" date="2020" name="Nat. Commun.">
        <title>Large-scale genome sequencing of mycorrhizal fungi provides insights into the early evolution of symbiotic traits.</title>
        <authorList>
            <person name="Miyauchi S."/>
            <person name="Kiss E."/>
            <person name="Kuo A."/>
            <person name="Drula E."/>
            <person name="Kohler A."/>
            <person name="Sanchez-Garcia M."/>
            <person name="Morin E."/>
            <person name="Andreopoulos B."/>
            <person name="Barry K.W."/>
            <person name="Bonito G."/>
            <person name="Buee M."/>
            <person name="Carver A."/>
            <person name="Chen C."/>
            <person name="Cichocki N."/>
            <person name="Clum A."/>
            <person name="Culley D."/>
            <person name="Crous P.W."/>
            <person name="Fauchery L."/>
            <person name="Girlanda M."/>
            <person name="Hayes R.D."/>
            <person name="Keri Z."/>
            <person name="LaButti K."/>
            <person name="Lipzen A."/>
            <person name="Lombard V."/>
            <person name="Magnuson J."/>
            <person name="Maillard F."/>
            <person name="Murat C."/>
            <person name="Nolan M."/>
            <person name="Ohm R.A."/>
            <person name="Pangilinan J."/>
            <person name="Pereira M.F."/>
            <person name="Perotto S."/>
            <person name="Peter M."/>
            <person name="Pfister S."/>
            <person name="Riley R."/>
            <person name="Sitrit Y."/>
            <person name="Stielow J.B."/>
            <person name="Szollosi G."/>
            <person name="Zifcakova L."/>
            <person name="Stursova M."/>
            <person name="Spatafora J.W."/>
            <person name="Tedersoo L."/>
            <person name="Vaario L.M."/>
            <person name="Yamada A."/>
            <person name="Yan M."/>
            <person name="Wang P."/>
            <person name="Xu J."/>
            <person name="Bruns T."/>
            <person name="Baldrian P."/>
            <person name="Vilgalys R."/>
            <person name="Dunand C."/>
            <person name="Henrissat B."/>
            <person name="Grigoriev I.V."/>
            <person name="Hibbett D."/>
            <person name="Nagy L.G."/>
            <person name="Martin F.M."/>
        </authorList>
    </citation>
    <scope>NUCLEOTIDE SEQUENCE</scope>
    <source>
        <strain evidence="2">UH-Tt-Lm1</strain>
    </source>
</reference>
<evidence type="ECO:0000313" key="2">
    <source>
        <dbReference type="EMBL" id="KAF9783413.1"/>
    </source>
</evidence>
<accession>A0A9P6HBM9</accession>
<dbReference type="Proteomes" id="UP000736335">
    <property type="component" value="Unassembled WGS sequence"/>
</dbReference>
<proteinExistence type="predicted"/>
<name>A0A9P6HBM9_9AGAM</name>
<reference evidence="2" key="2">
    <citation type="submission" date="2020-11" db="EMBL/GenBank/DDBJ databases">
        <authorList>
            <consortium name="DOE Joint Genome Institute"/>
            <person name="Kuo A."/>
            <person name="Miyauchi S."/>
            <person name="Kiss E."/>
            <person name="Drula E."/>
            <person name="Kohler A."/>
            <person name="Sanchez-Garcia M."/>
            <person name="Andreopoulos B."/>
            <person name="Barry K.W."/>
            <person name="Bonito G."/>
            <person name="Buee M."/>
            <person name="Carver A."/>
            <person name="Chen C."/>
            <person name="Cichocki N."/>
            <person name="Clum A."/>
            <person name="Culley D."/>
            <person name="Crous P.W."/>
            <person name="Fauchery L."/>
            <person name="Girlanda M."/>
            <person name="Hayes R."/>
            <person name="Keri Z."/>
            <person name="Labutti K."/>
            <person name="Lipzen A."/>
            <person name="Lombard V."/>
            <person name="Magnuson J."/>
            <person name="Maillard F."/>
            <person name="Morin E."/>
            <person name="Murat C."/>
            <person name="Nolan M."/>
            <person name="Ohm R."/>
            <person name="Pangilinan J."/>
            <person name="Pereira M."/>
            <person name="Perotto S."/>
            <person name="Peter M."/>
            <person name="Riley R."/>
            <person name="Sitrit Y."/>
            <person name="Stielow B."/>
            <person name="Szollosi G."/>
            <person name="Zifcakova L."/>
            <person name="Stursova M."/>
            <person name="Spatafora J.W."/>
            <person name="Tedersoo L."/>
            <person name="Vaario L.-M."/>
            <person name="Yamada A."/>
            <person name="Yan M."/>
            <person name="Wang P."/>
            <person name="Xu J."/>
            <person name="Bruns T."/>
            <person name="Baldrian P."/>
            <person name="Vilgalys R."/>
            <person name="Henrissat B."/>
            <person name="Grigoriev I.V."/>
            <person name="Hibbett D."/>
            <person name="Nagy L.G."/>
            <person name="Martin F.M."/>
        </authorList>
    </citation>
    <scope>NUCLEOTIDE SEQUENCE</scope>
    <source>
        <strain evidence="2">UH-Tt-Lm1</strain>
    </source>
</reference>
<gene>
    <name evidence="2" type="ORF">BJ322DRAFT_1110298</name>
</gene>
<dbReference type="AlphaFoldDB" id="A0A9P6HBM9"/>
<dbReference type="EMBL" id="WIUZ02000010">
    <property type="protein sequence ID" value="KAF9783413.1"/>
    <property type="molecule type" value="Genomic_DNA"/>
</dbReference>
<evidence type="ECO:0000313" key="3">
    <source>
        <dbReference type="Proteomes" id="UP000736335"/>
    </source>
</evidence>
<feature type="compositionally biased region" description="Acidic residues" evidence="1">
    <location>
        <begin position="23"/>
        <end position="34"/>
    </location>
</feature>
<keyword evidence="3" id="KW-1185">Reference proteome</keyword>
<evidence type="ECO:0000256" key="1">
    <source>
        <dbReference type="SAM" id="MobiDB-lite"/>
    </source>
</evidence>
<protein>
    <submittedName>
        <fullName evidence="2">Uncharacterized protein</fullName>
    </submittedName>
</protein>